<evidence type="ECO:0008006" key="5">
    <source>
        <dbReference type="Google" id="ProtNLM"/>
    </source>
</evidence>
<name>A0ABS6ZEP4_9ACTN</name>
<protein>
    <recommendedName>
        <fullName evidence="5">Lipoprotein</fullName>
    </recommendedName>
</protein>
<feature type="chain" id="PRO_5047213027" description="Lipoprotein" evidence="2">
    <location>
        <begin position="21"/>
        <end position="396"/>
    </location>
</feature>
<sequence length="396" mass="43147">MRIKRILAAALVLATLTACEDSGGGPAKPATPPSVGPTAKEAAVAEGAKAKTIADAQRYVQQYASCEDLSTNPKDHRLPLTDFTTVGQWSVTERGVCSDRTERGEIVFYMASDMKEFQTRYKQRVMDRIAGGEGSYGLFSRVMVGKTYAITPTKTKTTLALSRSDLRILYCNPGFAVPEGYKREPALVEGCVLSDFVNSSDGKGSPNFERPQEGPNGDLGQPKEGSLGLARASNLAELLKIIHPHTVDCTNMSTDAEAIDTRSIDYNPAVNDSNWRGWGIKERAVCGEFAGDRRAHNLNWISTVSDMKTLQTRAKAAQQEDLKDGRLQATTSKLLVGQNVAVESTSWSVRFGLYQAQFLYLNCEPGFRAPTGYRVEKAQVDGCVLTNYEKDHPAAG</sequence>
<keyword evidence="2" id="KW-0732">Signal</keyword>
<reference evidence="3 4" key="1">
    <citation type="submission" date="2019-12" db="EMBL/GenBank/DDBJ databases">
        <title>Genome sequence of Streptomyces bambusae.</title>
        <authorList>
            <person name="Bansal K."/>
            <person name="Choksket S."/>
            <person name="Korpole S."/>
            <person name="Patil P.B."/>
        </authorList>
    </citation>
    <scope>NUCLEOTIDE SEQUENCE [LARGE SCALE GENOMIC DNA]</scope>
    <source>
        <strain evidence="3 4">SK60</strain>
    </source>
</reference>
<evidence type="ECO:0000313" key="4">
    <source>
        <dbReference type="Proteomes" id="UP000812013"/>
    </source>
</evidence>
<feature type="signal peptide" evidence="2">
    <location>
        <begin position="1"/>
        <end position="20"/>
    </location>
</feature>
<evidence type="ECO:0000256" key="1">
    <source>
        <dbReference type="SAM" id="MobiDB-lite"/>
    </source>
</evidence>
<dbReference type="PROSITE" id="PS51257">
    <property type="entry name" value="PROKAR_LIPOPROTEIN"/>
    <property type="match status" value="1"/>
</dbReference>
<accession>A0ABS6ZEP4</accession>
<comment type="caution">
    <text evidence="3">The sequence shown here is derived from an EMBL/GenBank/DDBJ whole genome shotgun (WGS) entry which is preliminary data.</text>
</comment>
<evidence type="ECO:0000256" key="2">
    <source>
        <dbReference type="SAM" id="SignalP"/>
    </source>
</evidence>
<dbReference type="Proteomes" id="UP000812013">
    <property type="component" value="Unassembled WGS sequence"/>
</dbReference>
<keyword evidence="4" id="KW-1185">Reference proteome</keyword>
<dbReference type="RefSeq" id="WP_219671314.1">
    <property type="nucleotide sequence ID" value="NZ_WTFF01000362.1"/>
</dbReference>
<proteinExistence type="predicted"/>
<gene>
    <name evidence="3" type="ORF">GPJ59_31325</name>
</gene>
<feature type="region of interest" description="Disordered" evidence="1">
    <location>
        <begin position="202"/>
        <end position="226"/>
    </location>
</feature>
<evidence type="ECO:0000313" key="3">
    <source>
        <dbReference type="EMBL" id="MBW5486237.1"/>
    </source>
</evidence>
<organism evidence="3 4">
    <name type="scientific">Streptomyces bambusae</name>
    <dbReference type="NCBI Taxonomy" id="1550616"/>
    <lineage>
        <taxon>Bacteria</taxon>
        <taxon>Bacillati</taxon>
        <taxon>Actinomycetota</taxon>
        <taxon>Actinomycetes</taxon>
        <taxon>Kitasatosporales</taxon>
        <taxon>Streptomycetaceae</taxon>
        <taxon>Streptomyces</taxon>
    </lineage>
</organism>
<dbReference type="EMBL" id="WTFF01000362">
    <property type="protein sequence ID" value="MBW5486237.1"/>
    <property type="molecule type" value="Genomic_DNA"/>
</dbReference>